<reference evidence="1 2" key="1">
    <citation type="journal article" date="2021" name="BMC Biol.">
        <title>Horizontally acquired antibacterial genes associated with adaptive radiation of ladybird beetles.</title>
        <authorList>
            <person name="Li H.S."/>
            <person name="Tang X.F."/>
            <person name="Huang Y.H."/>
            <person name="Xu Z.Y."/>
            <person name="Chen M.L."/>
            <person name="Du X.Y."/>
            <person name="Qiu B.Y."/>
            <person name="Chen P.T."/>
            <person name="Zhang W."/>
            <person name="Slipinski A."/>
            <person name="Escalona H.E."/>
            <person name="Waterhouse R.M."/>
            <person name="Zwick A."/>
            <person name="Pang H."/>
        </authorList>
    </citation>
    <scope>NUCLEOTIDE SEQUENCE [LARGE SCALE GENOMIC DNA]</scope>
    <source>
        <strain evidence="1">SYSU2018</strain>
    </source>
</reference>
<sequence>MYQNESGESVLVELNHLNMFLSRRSVKIFKTEIAEFTPGQYDLREAGVKEVPHPVADFEVVVTELM</sequence>
<keyword evidence="2" id="KW-1185">Reference proteome</keyword>
<dbReference type="Proteomes" id="UP001516400">
    <property type="component" value="Unassembled WGS sequence"/>
</dbReference>
<dbReference type="EMBL" id="JABFTP020000062">
    <property type="protein sequence ID" value="KAL3273298.1"/>
    <property type="molecule type" value="Genomic_DNA"/>
</dbReference>
<dbReference type="AlphaFoldDB" id="A0ABD2N3K5"/>
<name>A0ABD2N3K5_9CUCU</name>
<evidence type="ECO:0000313" key="1">
    <source>
        <dbReference type="EMBL" id="KAL3273298.1"/>
    </source>
</evidence>
<proteinExistence type="predicted"/>
<organism evidence="1 2">
    <name type="scientific">Cryptolaemus montrouzieri</name>
    <dbReference type="NCBI Taxonomy" id="559131"/>
    <lineage>
        <taxon>Eukaryota</taxon>
        <taxon>Metazoa</taxon>
        <taxon>Ecdysozoa</taxon>
        <taxon>Arthropoda</taxon>
        <taxon>Hexapoda</taxon>
        <taxon>Insecta</taxon>
        <taxon>Pterygota</taxon>
        <taxon>Neoptera</taxon>
        <taxon>Endopterygota</taxon>
        <taxon>Coleoptera</taxon>
        <taxon>Polyphaga</taxon>
        <taxon>Cucujiformia</taxon>
        <taxon>Coccinelloidea</taxon>
        <taxon>Coccinellidae</taxon>
        <taxon>Scymninae</taxon>
        <taxon>Scymnini</taxon>
        <taxon>Cryptolaemus</taxon>
    </lineage>
</organism>
<evidence type="ECO:0000313" key="2">
    <source>
        <dbReference type="Proteomes" id="UP001516400"/>
    </source>
</evidence>
<accession>A0ABD2N3K5</accession>
<comment type="caution">
    <text evidence="1">The sequence shown here is derived from an EMBL/GenBank/DDBJ whole genome shotgun (WGS) entry which is preliminary data.</text>
</comment>
<gene>
    <name evidence="1" type="ORF">HHI36_014751</name>
</gene>
<feature type="non-terminal residue" evidence="1">
    <location>
        <position position="66"/>
    </location>
</feature>
<protein>
    <submittedName>
        <fullName evidence="1">Uncharacterized protein</fullName>
    </submittedName>
</protein>